<sequence>MFRNETFEGRVPYCTGATPGSGETSMYNTYFLFILDVVNIALDFVLLKYNKYKMKYEKNYKLCKTFQRQQNVYSIEQFLPSALFHAVCYVVQLASMVFGRSFRGKVSDIEFNTINAYTYLMPYYCAIGPTILLILMKKGRLVRKENLKNTVVPQTAETN</sequence>
<evidence type="ECO:0000313" key="7">
    <source>
        <dbReference type="EMBL" id="GMT12292.1"/>
    </source>
</evidence>
<comment type="caution">
    <text evidence="7">The sequence shown here is derived from an EMBL/GenBank/DDBJ whole genome shotgun (WGS) entry which is preliminary data.</text>
</comment>
<comment type="subcellular location">
    <subcellularLocation>
        <location evidence="1">Membrane</location>
        <topology evidence="1">Multi-pass membrane protein</topology>
    </subcellularLocation>
</comment>
<dbReference type="InterPro" id="IPR000344">
    <property type="entry name" value="7TM_GPCR_serpentine_rcpt_Sra"/>
</dbReference>
<dbReference type="PANTHER" id="PTHR31357:SF5">
    <property type="entry name" value="SERPENTINE RECEPTOR CLASS ALPHA-1-RELATED"/>
    <property type="match status" value="1"/>
</dbReference>
<evidence type="ECO:0000256" key="6">
    <source>
        <dbReference type="SAM" id="Phobius"/>
    </source>
</evidence>
<gene>
    <name evidence="7" type="ORF">PFISCL1PPCAC_3589</name>
</gene>
<dbReference type="EMBL" id="BTSY01000001">
    <property type="protein sequence ID" value="GMT12292.1"/>
    <property type="molecule type" value="Genomic_DNA"/>
</dbReference>
<evidence type="ECO:0008006" key="9">
    <source>
        <dbReference type="Google" id="ProtNLM"/>
    </source>
</evidence>
<dbReference type="GO" id="GO:0004984">
    <property type="term" value="F:olfactory receptor activity"/>
    <property type="evidence" value="ECO:0007669"/>
    <property type="project" value="TreeGrafter"/>
</dbReference>
<dbReference type="Proteomes" id="UP001432322">
    <property type="component" value="Unassembled WGS sequence"/>
</dbReference>
<dbReference type="PANTHER" id="PTHR31357">
    <property type="entry name" value="SERPENTINE RECEPTOR CLASS ALPHA-10"/>
    <property type="match status" value="1"/>
</dbReference>
<evidence type="ECO:0000256" key="4">
    <source>
        <dbReference type="ARBA" id="ARBA00023136"/>
    </source>
</evidence>
<evidence type="ECO:0000256" key="2">
    <source>
        <dbReference type="ARBA" id="ARBA00022692"/>
    </source>
</evidence>
<dbReference type="Pfam" id="PF02117">
    <property type="entry name" value="7TM_GPCR_Sra"/>
    <property type="match status" value="1"/>
</dbReference>
<dbReference type="GO" id="GO:0016020">
    <property type="term" value="C:membrane"/>
    <property type="evidence" value="ECO:0007669"/>
    <property type="project" value="UniProtKB-SubCell"/>
</dbReference>
<name>A0AAV5UYC0_9BILA</name>
<organism evidence="7 8">
    <name type="scientific">Pristionchus fissidentatus</name>
    <dbReference type="NCBI Taxonomy" id="1538716"/>
    <lineage>
        <taxon>Eukaryota</taxon>
        <taxon>Metazoa</taxon>
        <taxon>Ecdysozoa</taxon>
        <taxon>Nematoda</taxon>
        <taxon>Chromadorea</taxon>
        <taxon>Rhabditida</taxon>
        <taxon>Rhabditina</taxon>
        <taxon>Diplogasteromorpha</taxon>
        <taxon>Diplogasteroidea</taxon>
        <taxon>Neodiplogasteridae</taxon>
        <taxon>Pristionchus</taxon>
    </lineage>
</organism>
<feature type="transmembrane region" description="Helical" evidence="6">
    <location>
        <begin position="119"/>
        <end position="136"/>
    </location>
</feature>
<keyword evidence="8" id="KW-1185">Reference proteome</keyword>
<keyword evidence="4 6" id="KW-0472">Membrane</keyword>
<dbReference type="InterPro" id="IPR051080">
    <property type="entry name" value="Nematode_rcpt-like_serp_alpha"/>
</dbReference>
<feature type="non-terminal residue" evidence="7">
    <location>
        <position position="159"/>
    </location>
</feature>
<feature type="transmembrane region" description="Helical" evidence="6">
    <location>
        <begin position="78"/>
        <end position="99"/>
    </location>
</feature>
<protein>
    <recommendedName>
        <fullName evidence="9">G protein-coupled receptor</fullName>
    </recommendedName>
</protein>
<evidence type="ECO:0000256" key="1">
    <source>
        <dbReference type="ARBA" id="ARBA00004141"/>
    </source>
</evidence>
<evidence type="ECO:0000313" key="8">
    <source>
        <dbReference type="Proteomes" id="UP001432322"/>
    </source>
</evidence>
<evidence type="ECO:0000256" key="5">
    <source>
        <dbReference type="ARBA" id="ARBA00037994"/>
    </source>
</evidence>
<dbReference type="GO" id="GO:0004930">
    <property type="term" value="F:G protein-coupled receptor activity"/>
    <property type="evidence" value="ECO:0007669"/>
    <property type="project" value="InterPro"/>
</dbReference>
<dbReference type="AlphaFoldDB" id="A0AAV5UYC0"/>
<evidence type="ECO:0000256" key="3">
    <source>
        <dbReference type="ARBA" id="ARBA00022989"/>
    </source>
</evidence>
<comment type="similarity">
    <text evidence="5">Belongs to the nematode receptor-like protein sra family.</text>
</comment>
<accession>A0AAV5UYC0</accession>
<keyword evidence="2 6" id="KW-0812">Transmembrane</keyword>
<proteinExistence type="inferred from homology"/>
<keyword evidence="3 6" id="KW-1133">Transmembrane helix</keyword>
<feature type="transmembrane region" description="Helical" evidence="6">
    <location>
        <begin position="30"/>
        <end position="49"/>
    </location>
</feature>
<reference evidence="7" key="1">
    <citation type="submission" date="2023-10" db="EMBL/GenBank/DDBJ databases">
        <title>Genome assembly of Pristionchus species.</title>
        <authorList>
            <person name="Yoshida K."/>
            <person name="Sommer R.J."/>
        </authorList>
    </citation>
    <scope>NUCLEOTIDE SEQUENCE</scope>
    <source>
        <strain evidence="7">RS5133</strain>
    </source>
</reference>